<dbReference type="InterPro" id="IPR013718">
    <property type="entry name" value="COQ9_C"/>
</dbReference>
<dbReference type="RefSeq" id="WP_169624040.1">
    <property type="nucleotide sequence ID" value="NZ_JABBNT010000001.1"/>
</dbReference>
<dbReference type="AlphaFoldDB" id="A0A7Y0HFY9"/>
<evidence type="ECO:0000256" key="3">
    <source>
        <dbReference type="ARBA" id="ARBA00022688"/>
    </source>
</evidence>
<evidence type="ECO:0000259" key="7">
    <source>
        <dbReference type="Pfam" id="PF08511"/>
    </source>
</evidence>
<dbReference type="InterPro" id="IPR012762">
    <property type="entry name" value="Ubiq_biosynth_COQ9"/>
</dbReference>
<feature type="domain" description="COQ9 C-terminal" evidence="7">
    <location>
        <begin position="137"/>
        <end position="204"/>
    </location>
</feature>
<comment type="pathway">
    <text evidence="1">Cofactor biosynthesis; ubiquinone biosynthesis.</text>
</comment>
<keyword evidence="5" id="KW-0446">Lipid-binding</keyword>
<comment type="caution">
    <text evidence="8">The sequence shown here is derived from an EMBL/GenBank/DDBJ whole genome shotgun (WGS) entry which is preliminary data.</text>
</comment>
<comment type="function">
    <text evidence="6">Membrane-associated protein that warps the membrane surface to access and bind aromatic isoprenes with high specificity, including ubiquinone (CoQ) isoprene intermediates and presents them directly to COQ7, therefore facilitating the COQ7-mediated hydroxylase step. Participates in the biosynthesis of coenzyme Q, also named ubiquinone, an essential lipid-soluble electron transporter for aerobic cellular respiration.</text>
</comment>
<dbReference type="Proteomes" id="UP000539372">
    <property type="component" value="Unassembled WGS sequence"/>
</dbReference>
<dbReference type="Gene3D" id="1.10.357.10">
    <property type="entry name" value="Tetracycline Repressor, domain 2"/>
    <property type="match status" value="1"/>
</dbReference>
<comment type="similarity">
    <text evidence="2">Belongs to the COQ9 family.</text>
</comment>
<dbReference type="GO" id="GO:0008289">
    <property type="term" value="F:lipid binding"/>
    <property type="evidence" value="ECO:0007669"/>
    <property type="project" value="UniProtKB-KW"/>
</dbReference>
<evidence type="ECO:0000313" key="8">
    <source>
        <dbReference type="EMBL" id="NMM43794.1"/>
    </source>
</evidence>
<protein>
    <submittedName>
        <fullName evidence="8">COQ9 family protein</fullName>
    </submittedName>
</protein>
<sequence length="235" mass="26514">MPRTKSDAPEADAHEADAYEADTREIRDRLIRAALPHVPFDGWTTVALSRAATDIGLTVDDAKTFFPGIGRDMVAWHSQMADREMLTSLAEQDLDGMKIRDRIATAVMTRLNQHEPDREAVRRGLALLALPQNSGLALRLLYRTVDDMWFAAGDRSTDWNFYSKRALLAGVYSSTLLVWLNDHSEDFAETRAFLARRIEDVMKVPKVKARLAKIADIVPARLRAFQSFGRMRGAR</sequence>
<name>A0A7Y0HFY9_9PROT</name>
<evidence type="ECO:0000256" key="1">
    <source>
        <dbReference type="ARBA" id="ARBA00004749"/>
    </source>
</evidence>
<keyword evidence="9" id="KW-1185">Reference proteome</keyword>
<dbReference type="EMBL" id="JABBNT010000001">
    <property type="protein sequence ID" value="NMM43794.1"/>
    <property type="molecule type" value="Genomic_DNA"/>
</dbReference>
<keyword evidence="4" id="KW-0809">Transit peptide</keyword>
<evidence type="ECO:0000256" key="2">
    <source>
        <dbReference type="ARBA" id="ARBA00010766"/>
    </source>
</evidence>
<evidence type="ECO:0000313" key="9">
    <source>
        <dbReference type="Proteomes" id="UP000539372"/>
    </source>
</evidence>
<dbReference type="NCBIfam" id="TIGR02396">
    <property type="entry name" value="diverge_rpsU"/>
    <property type="match status" value="1"/>
</dbReference>
<evidence type="ECO:0000256" key="5">
    <source>
        <dbReference type="ARBA" id="ARBA00023121"/>
    </source>
</evidence>
<keyword evidence="3" id="KW-0831">Ubiquinone biosynthesis</keyword>
<accession>A0A7Y0HFY9</accession>
<proteinExistence type="inferred from homology"/>
<reference evidence="8 9" key="1">
    <citation type="submission" date="2020-04" db="EMBL/GenBank/DDBJ databases">
        <title>Rhodospirillaceae bacterium KN72 isolated from deep sea.</title>
        <authorList>
            <person name="Zhang D.-C."/>
        </authorList>
    </citation>
    <scope>NUCLEOTIDE SEQUENCE [LARGE SCALE GENOMIC DNA]</scope>
    <source>
        <strain evidence="8 9">KN72</strain>
    </source>
</reference>
<dbReference type="GO" id="GO:0006744">
    <property type="term" value="P:ubiquinone biosynthetic process"/>
    <property type="evidence" value="ECO:0007669"/>
    <property type="project" value="UniProtKB-KW"/>
</dbReference>
<evidence type="ECO:0000256" key="4">
    <source>
        <dbReference type="ARBA" id="ARBA00022946"/>
    </source>
</evidence>
<organism evidence="8 9">
    <name type="scientific">Pacificispira spongiicola</name>
    <dbReference type="NCBI Taxonomy" id="2729598"/>
    <lineage>
        <taxon>Bacteria</taxon>
        <taxon>Pseudomonadati</taxon>
        <taxon>Pseudomonadota</taxon>
        <taxon>Alphaproteobacteria</taxon>
        <taxon>Rhodospirillales</taxon>
        <taxon>Rhodospirillaceae</taxon>
        <taxon>Pacificispira</taxon>
    </lineage>
</organism>
<gene>
    <name evidence="8" type="ORF">HH303_04855</name>
</gene>
<dbReference type="Pfam" id="PF08511">
    <property type="entry name" value="COQ9"/>
    <property type="match status" value="1"/>
</dbReference>
<dbReference type="PANTHER" id="PTHR21427:SF19">
    <property type="entry name" value="UBIQUINONE BIOSYNTHESIS PROTEIN COQ9, MITOCHONDRIAL"/>
    <property type="match status" value="1"/>
</dbReference>
<evidence type="ECO:0000256" key="6">
    <source>
        <dbReference type="ARBA" id="ARBA00058104"/>
    </source>
</evidence>
<dbReference type="PANTHER" id="PTHR21427">
    <property type="entry name" value="UBIQUINONE BIOSYNTHESIS PROTEIN COQ9, MITOCHONDRIAL"/>
    <property type="match status" value="1"/>
</dbReference>